<evidence type="ECO:0000256" key="2">
    <source>
        <dbReference type="SAM" id="Phobius"/>
    </source>
</evidence>
<keyword evidence="2" id="KW-1133">Transmembrane helix</keyword>
<feature type="chain" id="PRO_5034126593" evidence="3">
    <location>
        <begin position="21"/>
        <end position="661"/>
    </location>
</feature>
<evidence type="ECO:0000256" key="1">
    <source>
        <dbReference type="SAM" id="MobiDB-lite"/>
    </source>
</evidence>
<comment type="caution">
    <text evidence="4">The sequence shown here is derived from an EMBL/GenBank/DDBJ whole genome shotgun (WGS) entry which is preliminary data.</text>
</comment>
<keyword evidence="2" id="KW-0812">Transmembrane</keyword>
<feature type="signal peptide" evidence="3">
    <location>
        <begin position="1"/>
        <end position="20"/>
    </location>
</feature>
<dbReference type="OrthoDB" id="2290950at2759"/>
<evidence type="ECO:0000313" key="4">
    <source>
        <dbReference type="EMBL" id="KAG2203219.1"/>
    </source>
</evidence>
<evidence type="ECO:0000256" key="3">
    <source>
        <dbReference type="SAM" id="SignalP"/>
    </source>
</evidence>
<feature type="compositionally biased region" description="Basic and acidic residues" evidence="1">
    <location>
        <begin position="307"/>
        <end position="324"/>
    </location>
</feature>
<protein>
    <submittedName>
        <fullName evidence="4">Uncharacterized protein</fullName>
    </submittedName>
</protein>
<feature type="transmembrane region" description="Helical" evidence="2">
    <location>
        <begin position="150"/>
        <end position="171"/>
    </location>
</feature>
<reference evidence="4" key="1">
    <citation type="submission" date="2020-12" db="EMBL/GenBank/DDBJ databases">
        <title>Metabolic potential, ecology and presence of endohyphal bacteria is reflected in genomic diversity of Mucoromycotina.</title>
        <authorList>
            <person name="Muszewska A."/>
            <person name="Okrasinska A."/>
            <person name="Steczkiewicz K."/>
            <person name="Drgas O."/>
            <person name="Orlowska M."/>
            <person name="Perlinska-Lenart U."/>
            <person name="Aleksandrzak-Piekarczyk T."/>
            <person name="Szatraj K."/>
            <person name="Zielenkiewicz U."/>
            <person name="Pilsyk S."/>
            <person name="Malc E."/>
            <person name="Mieczkowski P."/>
            <person name="Kruszewska J.S."/>
            <person name="Biernat P."/>
            <person name="Pawlowska J."/>
        </authorList>
    </citation>
    <scope>NUCLEOTIDE SEQUENCE</scope>
    <source>
        <strain evidence="4">CBS 226.32</strain>
    </source>
</reference>
<keyword evidence="5" id="KW-1185">Reference proteome</keyword>
<feature type="region of interest" description="Disordered" evidence="1">
    <location>
        <begin position="224"/>
        <end position="244"/>
    </location>
</feature>
<dbReference type="Proteomes" id="UP000650833">
    <property type="component" value="Unassembled WGS sequence"/>
</dbReference>
<gene>
    <name evidence="4" type="ORF">INT46_002501</name>
</gene>
<evidence type="ECO:0000313" key="5">
    <source>
        <dbReference type="Proteomes" id="UP000650833"/>
    </source>
</evidence>
<dbReference type="EMBL" id="JAEPRC010000234">
    <property type="protein sequence ID" value="KAG2203219.1"/>
    <property type="molecule type" value="Genomic_DNA"/>
</dbReference>
<sequence>MLKYWIYSLALLYFIIFVYAVDSAEDCDEDDLECLEDFTTSVSTSFIASSSTSFVTSSSFSFGEPLSTVLAANKADIISDFHEAQLVKQKPNINNLGGKGREILPTKENSDQAGSVQDKYNQGQVIDSGSAGLDDSINESTATGLSKVEAGILSACGILVVAGIAVGIFVWKNTTKRRNFRNQDMSITDLEYNHDLDMNGGDPMAIKNSITTQMPKAVIEPSIASEEQQQHHEQNDNIESANSSNSENLAIIQKQLQQGLHEEERLQLQQLKQQNTVDLSLPAIKRDEDDFLIMWEKRNSKHSFKNKPTEQEISDQHLGTKDETVNTSQLPKFEHSLFTSEENEVLDPINNKTAAIETVYNQSNVAGIIQPNSIAAANVDLSSSEMVKEYEMSDLSPGLQANTAAGPSILDPAHDPTAITYPLQKFLNIPTQSFKSPIQIPVELGDNDQEEEEDTVDEQPRQQQISLDKQDVFGDMDNNEKTVASSSVQNLSQQLNKIFRQPESHFKLTDEKDSLSSFTKETTATSQNDMVVIDLAKDKLKEKAPLSAMHTTEDETEHGKQPFLSPLDLPDDQYIPMRDAAGPPLVSRAEVLADPIRRLGEDEIALWEHNCRKKELKRLSYEMWDEQMLREKIEINDKKQIECYYGEQIVESKEEEGKVIP</sequence>
<organism evidence="4 5">
    <name type="scientific">Mucor plumbeus</name>
    <dbReference type="NCBI Taxonomy" id="97098"/>
    <lineage>
        <taxon>Eukaryota</taxon>
        <taxon>Fungi</taxon>
        <taxon>Fungi incertae sedis</taxon>
        <taxon>Mucoromycota</taxon>
        <taxon>Mucoromycotina</taxon>
        <taxon>Mucoromycetes</taxon>
        <taxon>Mucorales</taxon>
        <taxon>Mucorineae</taxon>
        <taxon>Mucoraceae</taxon>
        <taxon>Mucor</taxon>
    </lineage>
</organism>
<keyword evidence="3" id="KW-0732">Signal</keyword>
<dbReference type="AlphaFoldDB" id="A0A8H7R2B4"/>
<name>A0A8H7R2B4_9FUNG</name>
<proteinExistence type="predicted"/>
<accession>A0A8H7R2B4</accession>
<feature type="region of interest" description="Disordered" evidence="1">
    <location>
        <begin position="303"/>
        <end position="327"/>
    </location>
</feature>
<keyword evidence="2" id="KW-0472">Membrane</keyword>